<keyword evidence="1" id="KW-0175">Coiled coil</keyword>
<feature type="coiled-coil region" evidence="1">
    <location>
        <begin position="58"/>
        <end position="85"/>
    </location>
</feature>
<name>A0A7S3FYG3_9SPIT</name>
<feature type="compositionally biased region" description="Low complexity" evidence="2">
    <location>
        <begin position="121"/>
        <end position="134"/>
    </location>
</feature>
<feature type="compositionally biased region" description="Polar residues" evidence="2">
    <location>
        <begin position="105"/>
        <end position="120"/>
    </location>
</feature>
<evidence type="ECO:0000313" key="3">
    <source>
        <dbReference type="EMBL" id="CAE0236091.1"/>
    </source>
</evidence>
<accession>A0A7S3FYG3</accession>
<proteinExistence type="predicted"/>
<dbReference type="AlphaFoldDB" id="A0A7S3FYG3"/>
<protein>
    <submittedName>
        <fullName evidence="3">Uncharacterized protein</fullName>
    </submittedName>
</protein>
<evidence type="ECO:0000256" key="1">
    <source>
        <dbReference type="SAM" id="Coils"/>
    </source>
</evidence>
<organism evidence="3">
    <name type="scientific">Strombidium rassoulzadegani</name>
    <dbReference type="NCBI Taxonomy" id="1082188"/>
    <lineage>
        <taxon>Eukaryota</taxon>
        <taxon>Sar</taxon>
        <taxon>Alveolata</taxon>
        <taxon>Ciliophora</taxon>
        <taxon>Intramacronucleata</taxon>
        <taxon>Spirotrichea</taxon>
        <taxon>Oligotrichia</taxon>
        <taxon>Strombidiidae</taxon>
        <taxon>Strombidium</taxon>
    </lineage>
</organism>
<dbReference type="EMBL" id="HBIA01015827">
    <property type="protein sequence ID" value="CAE0236091.1"/>
    <property type="molecule type" value="Transcribed_RNA"/>
</dbReference>
<reference evidence="3" key="1">
    <citation type="submission" date="2021-01" db="EMBL/GenBank/DDBJ databases">
        <authorList>
            <person name="Corre E."/>
            <person name="Pelletier E."/>
            <person name="Niang G."/>
            <person name="Scheremetjew M."/>
            <person name="Finn R."/>
            <person name="Kale V."/>
            <person name="Holt S."/>
            <person name="Cochrane G."/>
            <person name="Meng A."/>
            <person name="Brown T."/>
            <person name="Cohen L."/>
        </authorList>
    </citation>
    <scope>NUCLEOTIDE SEQUENCE</scope>
    <source>
        <strain evidence="3">Ras09</strain>
    </source>
</reference>
<evidence type="ECO:0000256" key="2">
    <source>
        <dbReference type="SAM" id="MobiDB-lite"/>
    </source>
</evidence>
<sequence length="134" mass="15480">MIRFMLLKKMMSLCTRLKHLQNESKTNEEMPLMQRIYRIRARVSFFGIYMAYERISSLFKGLDKLSELEESIDKLKAENQYLRYKVNQMDGSGSKKNKGPAGPPSYNNPDFQGSFNNRTAKSGLSLKSGGFSRY</sequence>
<gene>
    <name evidence="3" type="ORF">SRAS04492_LOCUS7898</name>
</gene>
<feature type="region of interest" description="Disordered" evidence="2">
    <location>
        <begin position="86"/>
        <end position="134"/>
    </location>
</feature>